<proteinExistence type="inferred from homology"/>
<keyword evidence="3" id="KW-0326">Glycosidase</keyword>
<dbReference type="InterPro" id="IPR017853">
    <property type="entry name" value="GH"/>
</dbReference>
<name>A0ABV8F7U6_9ACTN</name>
<evidence type="ECO:0000256" key="2">
    <source>
        <dbReference type="ARBA" id="ARBA00022801"/>
    </source>
</evidence>
<accession>A0ABV8F7U6</accession>
<dbReference type="PROSITE" id="PS51904">
    <property type="entry name" value="GLYCOSYL_HYDROL_F25_2"/>
    <property type="match status" value="1"/>
</dbReference>
<reference evidence="5" key="1">
    <citation type="journal article" date="2019" name="Int. J. Syst. Evol. Microbiol.">
        <title>The Global Catalogue of Microorganisms (GCM) 10K type strain sequencing project: providing services to taxonomists for standard genome sequencing and annotation.</title>
        <authorList>
            <consortium name="The Broad Institute Genomics Platform"/>
            <consortium name="The Broad Institute Genome Sequencing Center for Infectious Disease"/>
            <person name="Wu L."/>
            <person name="Ma J."/>
        </authorList>
    </citation>
    <scope>NUCLEOTIDE SEQUENCE [LARGE SCALE GENOMIC DNA]</scope>
    <source>
        <strain evidence="5">TBRC 7912</strain>
    </source>
</reference>
<dbReference type="GO" id="GO:0016787">
    <property type="term" value="F:hydrolase activity"/>
    <property type="evidence" value="ECO:0007669"/>
    <property type="project" value="UniProtKB-KW"/>
</dbReference>
<dbReference type="SMART" id="SM00641">
    <property type="entry name" value="Glyco_25"/>
    <property type="match status" value="1"/>
</dbReference>
<dbReference type="RefSeq" id="WP_386194723.1">
    <property type="nucleotide sequence ID" value="NZ_JBHSBC010000037.1"/>
</dbReference>
<dbReference type="InterPro" id="IPR018077">
    <property type="entry name" value="Glyco_hydro_fam25_subgr"/>
</dbReference>
<evidence type="ECO:0000313" key="4">
    <source>
        <dbReference type="EMBL" id="MFC3984722.1"/>
    </source>
</evidence>
<dbReference type="PANTHER" id="PTHR34135:SF2">
    <property type="entry name" value="LYSOZYME"/>
    <property type="match status" value="1"/>
</dbReference>
<comment type="caution">
    <text evidence="4">The sequence shown here is derived from an EMBL/GenBank/DDBJ whole genome shotgun (WGS) entry which is preliminary data.</text>
</comment>
<organism evidence="4 5">
    <name type="scientific">Streptosporangium jomthongense</name>
    <dbReference type="NCBI Taxonomy" id="1193683"/>
    <lineage>
        <taxon>Bacteria</taxon>
        <taxon>Bacillati</taxon>
        <taxon>Actinomycetota</taxon>
        <taxon>Actinomycetes</taxon>
        <taxon>Streptosporangiales</taxon>
        <taxon>Streptosporangiaceae</taxon>
        <taxon>Streptosporangium</taxon>
    </lineage>
</organism>
<evidence type="ECO:0000313" key="5">
    <source>
        <dbReference type="Proteomes" id="UP001595698"/>
    </source>
</evidence>
<comment type="similarity">
    <text evidence="1">Belongs to the glycosyl hydrolase 25 family.</text>
</comment>
<evidence type="ECO:0000256" key="3">
    <source>
        <dbReference type="ARBA" id="ARBA00023295"/>
    </source>
</evidence>
<dbReference type="SUPFAM" id="SSF51445">
    <property type="entry name" value="(Trans)glycosidases"/>
    <property type="match status" value="1"/>
</dbReference>
<dbReference type="InterPro" id="IPR002053">
    <property type="entry name" value="Glyco_hydro_25"/>
</dbReference>
<dbReference type="Pfam" id="PF01183">
    <property type="entry name" value="Glyco_hydro_25"/>
    <property type="match status" value="1"/>
</dbReference>
<gene>
    <name evidence="4" type="ORF">ACFOYY_31660</name>
</gene>
<dbReference type="EMBL" id="JBHSBC010000037">
    <property type="protein sequence ID" value="MFC3984722.1"/>
    <property type="molecule type" value="Genomic_DNA"/>
</dbReference>
<dbReference type="Gene3D" id="3.20.20.80">
    <property type="entry name" value="Glycosidases"/>
    <property type="match status" value="1"/>
</dbReference>
<sequence length="212" mass="24017">MLPMLHGIDVSNWQGAVDWGGHADNGVSFAFAKATEGSTFTDRWFERNWTGMRENWIVCGAYHFARPAGDPEDQARRFLGTVERAGGLRHGDLVALDLETGDRLPPRKVARFARAWCEAVAARARVRPVIYTFLAFADAGNCAGLEDHPLWIAAPDHPTGRPEIPQPWHRWTIHQYCHEPLDRNVFRGTRAQLTSLGYRPRRRTGKRRGGHR</sequence>
<keyword evidence="2 4" id="KW-0378">Hydrolase</keyword>
<dbReference type="PANTHER" id="PTHR34135">
    <property type="entry name" value="LYSOZYME"/>
    <property type="match status" value="1"/>
</dbReference>
<dbReference type="Proteomes" id="UP001595698">
    <property type="component" value="Unassembled WGS sequence"/>
</dbReference>
<keyword evidence="5" id="KW-1185">Reference proteome</keyword>
<evidence type="ECO:0000256" key="1">
    <source>
        <dbReference type="ARBA" id="ARBA00010646"/>
    </source>
</evidence>
<protein>
    <submittedName>
        <fullName evidence="4">Glycoside hydrolase family 25 protein</fullName>
    </submittedName>
</protein>